<protein>
    <submittedName>
        <fullName evidence="2">DRIM domain-containing protein</fullName>
    </submittedName>
</protein>
<dbReference type="AlphaFoldDB" id="A0A183F0C4"/>
<sequence length="174" mass="19467">LRLRIPLVGDERHSVLSIVCDMLESRSVNEVVKGNIIDGALSLLSLDDEQETPDLMLHEGIFAEIKRISGVKMGTAMVLGELPKLLKFILNSLPAENENRKLNMKHLEVLDRVSEFVEDATIGSRFVSILLTFLESGAVRSDEAIQSLLLTVSRMLATVANSEQFLKYLHQFFN</sequence>
<organism evidence="2">
    <name type="scientific">Gongylonema pulchrum</name>
    <dbReference type="NCBI Taxonomy" id="637853"/>
    <lineage>
        <taxon>Eukaryota</taxon>
        <taxon>Metazoa</taxon>
        <taxon>Ecdysozoa</taxon>
        <taxon>Nematoda</taxon>
        <taxon>Chromadorea</taxon>
        <taxon>Rhabditida</taxon>
        <taxon>Spirurina</taxon>
        <taxon>Spiruromorpha</taxon>
        <taxon>Spiruroidea</taxon>
        <taxon>Gongylonematidae</taxon>
        <taxon>Gongylonema</taxon>
    </lineage>
</organism>
<dbReference type="WBParaSite" id="GPUH_0002669501-mRNA-1">
    <property type="protein sequence ID" value="GPUH_0002669501-mRNA-1"/>
    <property type="gene ID" value="GPUH_0002669501"/>
</dbReference>
<name>A0A183F0C4_9BILA</name>
<accession>A0A183F0C4</accession>
<feature type="domain" description="U3 small nucleolar RNA-associated protein 20 N-terminal" evidence="1">
    <location>
        <begin position="7"/>
        <end position="173"/>
    </location>
</feature>
<dbReference type="Pfam" id="PF07539">
    <property type="entry name" value="UTP20_N"/>
    <property type="match status" value="1"/>
</dbReference>
<proteinExistence type="predicted"/>
<evidence type="ECO:0000313" key="2">
    <source>
        <dbReference type="WBParaSite" id="GPUH_0002669501-mRNA-1"/>
    </source>
</evidence>
<dbReference type="InterPro" id="IPR011430">
    <property type="entry name" value="UTP20_N"/>
</dbReference>
<reference evidence="2" key="1">
    <citation type="submission" date="2016-06" db="UniProtKB">
        <authorList>
            <consortium name="WormBaseParasite"/>
        </authorList>
    </citation>
    <scope>IDENTIFICATION</scope>
</reference>
<evidence type="ECO:0000259" key="1">
    <source>
        <dbReference type="Pfam" id="PF07539"/>
    </source>
</evidence>